<protein>
    <submittedName>
        <fullName evidence="2">Uncharacterized protein</fullName>
    </submittedName>
</protein>
<evidence type="ECO:0000256" key="1">
    <source>
        <dbReference type="SAM" id="MobiDB-lite"/>
    </source>
</evidence>
<gene>
    <name evidence="2" type="ORF">PLEPLA_LOCUS5311</name>
</gene>
<evidence type="ECO:0000313" key="2">
    <source>
        <dbReference type="EMBL" id="CAB1417506.1"/>
    </source>
</evidence>
<feature type="region of interest" description="Disordered" evidence="1">
    <location>
        <begin position="70"/>
        <end position="107"/>
    </location>
</feature>
<feature type="region of interest" description="Disordered" evidence="1">
    <location>
        <begin position="23"/>
        <end position="46"/>
    </location>
</feature>
<accession>A0A9N7TS29</accession>
<keyword evidence="3" id="KW-1185">Reference proteome</keyword>
<dbReference type="EMBL" id="CADEAL010000268">
    <property type="protein sequence ID" value="CAB1417506.1"/>
    <property type="molecule type" value="Genomic_DNA"/>
</dbReference>
<organism evidence="2 3">
    <name type="scientific">Pleuronectes platessa</name>
    <name type="common">European plaice</name>
    <dbReference type="NCBI Taxonomy" id="8262"/>
    <lineage>
        <taxon>Eukaryota</taxon>
        <taxon>Metazoa</taxon>
        <taxon>Chordata</taxon>
        <taxon>Craniata</taxon>
        <taxon>Vertebrata</taxon>
        <taxon>Euteleostomi</taxon>
        <taxon>Actinopterygii</taxon>
        <taxon>Neopterygii</taxon>
        <taxon>Teleostei</taxon>
        <taxon>Neoteleostei</taxon>
        <taxon>Acanthomorphata</taxon>
        <taxon>Carangaria</taxon>
        <taxon>Pleuronectiformes</taxon>
        <taxon>Pleuronectoidei</taxon>
        <taxon>Pleuronectidae</taxon>
        <taxon>Pleuronectes</taxon>
    </lineage>
</organism>
<feature type="compositionally biased region" description="Basic and acidic residues" evidence="1">
    <location>
        <begin position="25"/>
        <end position="40"/>
    </location>
</feature>
<reference evidence="2" key="1">
    <citation type="submission" date="2020-03" db="EMBL/GenBank/DDBJ databases">
        <authorList>
            <person name="Weist P."/>
        </authorList>
    </citation>
    <scope>NUCLEOTIDE SEQUENCE</scope>
</reference>
<sequence>MSNMEEDGLPHCSSLMMARGVAGLDDGRQKEGGRRDGAREAEEDVEVNEEQCLIIVVITNPPSHHFCGVTPPHPHPTPPAQGSSTGASTCRDPLGSPLEQEQPRWQESPHLSAGIIKPAGDRGMKGGVDGETDACGEAASALDRCPDPPKPPRLGVLLSYLRRLACLA</sequence>
<dbReference type="AlphaFoldDB" id="A0A9N7TS29"/>
<dbReference type="Proteomes" id="UP001153269">
    <property type="component" value="Unassembled WGS sequence"/>
</dbReference>
<evidence type="ECO:0000313" key="3">
    <source>
        <dbReference type="Proteomes" id="UP001153269"/>
    </source>
</evidence>
<comment type="caution">
    <text evidence="2">The sequence shown here is derived from an EMBL/GenBank/DDBJ whole genome shotgun (WGS) entry which is preliminary data.</text>
</comment>
<name>A0A9N7TS29_PLEPL</name>
<proteinExistence type="predicted"/>